<evidence type="ECO:0000313" key="1">
    <source>
        <dbReference type="EMBL" id="EQC94918.1"/>
    </source>
</evidence>
<proteinExistence type="predicted"/>
<accession>T0WQJ6</accession>
<sequence length="32" mass="3589">MFNAVKIWFKIASQSKTVRVSVPLSVKGHAKM</sequence>
<dbReference type="EMBL" id="ATBE01000256">
    <property type="protein sequence ID" value="EQC94918.1"/>
    <property type="molecule type" value="Genomic_DNA"/>
</dbReference>
<dbReference type="AlphaFoldDB" id="T0WQJ6"/>
<protein>
    <submittedName>
        <fullName evidence="1">Uncharacterized protein</fullName>
    </submittedName>
</protein>
<evidence type="ECO:0000313" key="2">
    <source>
        <dbReference type="Proteomes" id="UP000015664"/>
    </source>
</evidence>
<gene>
    <name evidence="1" type="ORF">LLT3_08805</name>
</gene>
<dbReference type="Proteomes" id="UP000015664">
    <property type="component" value="Unassembled WGS sequence"/>
</dbReference>
<comment type="caution">
    <text evidence="1">The sequence shown here is derived from an EMBL/GenBank/DDBJ whole genome shotgun (WGS) entry which is preliminary data.</text>
</comment>
<name>T0WQJ6_LACLC</name>
<reference evidence="1 2" key="1">
    <citation type="journal article" date="2013" name="ISME J.">
        <title>Multifactorial diversity sustains microbial community stability.</title>
        <authorList>
            <person name="Erkus O."/>
            <person name="de Jager V.C."/>
            <person name="Spus M."/>
            <person name="van Alen-Boerrigter I.J."/>
            <person name="van Rijswijck I.M."/>
            <person name="Hazelwood L."/>
            <person name="Janssen P.W."/>
            <person name="van Hijum S.A."/>
            <person name="Kleerebezem M."/>
            <person name="Smid E.J."/>
        </authorList>
    </citation>
    <scope>NUCLEOTIDE SEQUENCE [LARGE SCALE GENOMIC DNA]</scope>
    <source>
        <strain evidence="1 2">TIFN3</strain>
    </source>
</reference>
<organism evidence="1 2">
    <name type="scientific">Lactococcus cremoris subsp. cremoris TIFN3</name>
    <dbReference type="NCBI Taxonomy" id="1234873"/>
    <lineage>
        <taxon>Bacteria</taxon>
        <taxon>Bacillati</taxon>
        <taxon>Bacillota</taxon>
        <taxon>Bacilli</taxon>
        <taxon>Lactobacillales</taxon>
        <taxon>Streptococcaceae</taxon>
        <taxon>Lactococcus</taxon>
        <taxon>Lactococcus cremoris subsp. cremoris</taxon>
    </lineage>
</organism>